<organism evidence="1 2">
    <name type="scientific">Dendrobium nobile</name>
    <name type="common">Orchid</name>
    <dbReference type="NCBI Taxonomy" id="94219"/>
    <lineage>
        <taxon>Eukaryota</taxon>
        <taxon>Viridiplantae</taxon>
        <taxon>Streptophyta</taxon>
        <taxon>Embryophyta</taxon>
        <taxon>Tracheophyta</taxon>
        <taxon>Spermatophyta</taxon>
        <taxon>Magnoliopsida</taxon>
        <taxon>Liliopsida</taxon>
        <taxon>Asparagales</taxon>
        <taxon>Orchidaceae</taxon>
        <taxon>Epidendroideae</taxon>
        <taxon>Malaxideae</taxon>
        <taxon>Dendrobiinae</taxon>
        <taxon>Dendrobium</taxon>
    </lineage>
</organism>
<reference evidence="1" key="1">
    <citation type="journal article" date="2022" name="Front. Genet.">
        <title>Chromosome-Scale Assembly of the Dendrobium nobile Genome Provides Insights Into the Molecular Mechanism of the Biosynthesis of the Medicinal Active Ingredient of Dendrobium.</title>
        <authorList>
            <person name="Xu Q."/>
            <person name="Niu S.-C."/>
            <person name="Li K.-L."/>
            <person name="Zheng P.-J."/>
            <person name="Zhang X.-J."/>
            <person name="Jia Y."/>
            <person name="Liu Y."/>
            <person name="Niu Y.-X."/>
            <person name="Yu L.-H."/>
            <person name="Chen D.-F."/>
            <person name="Zhang G.-Q."/>
        </authorList>
    </citation>
    <scope>NUCLEOTIDE SEQUENCE</scope>
    <source>
        <tissue evidence="1">Leaf</tissue>
    </source>
</reference>
<protein>
    <submittedName>
        <fullName evidence="1">Uncharacterized protein</fullName>
    </submittedName>
</protein>
<dbReference type="AlphaFoldDB" id="A0A8T3BVJ5"/>
<evidence type="ECO:0000313" key="2">
    <source>
        <dbReference type="Proteomes" id="UP000829196"/>
    </source>
</evidence>
<keyword evidence="2" id="KW-1185">Reference proteome</keyword>
<dbReference type="EMBL" id="JAGYWB010000006">
    <property type="protein sequence ID" value="KAI0520076.1"/>
    <property type="molecule type" value="Genomic_DNA"/>
</dbReference>
<evidence type="ECO:0000313" key="1">
    <source>
        <dbReference type="EMBL" id="KAI0520076.1"/>
    </source>
</evidence>
<dbReference type="Proteomes" id="UP000829196">
    <property type="component" value="Unassembled WGS sequence"/>
</dbReference>
<proteinExistence type="predicted"/>
<sequence>MRHCSDEKISHNLSELQRLTYPLLGNGESTIVWRVGKTSCRYSGVCNDRGRTIEVRSMVAMAERRSSRDRWPTEIPRLSGDRAEVRRRSVVGRSSSDGRLSGKGPVAVDGQAKIQLLGGGLAAING</sequence>
<name>A0A8T3BVJ5_DENNO</name>
<comment type="caution">
    <text evidence="1">The sequence shown here is derived from an EMBL/GenBank/DDBJ whole genome shotgun (WGS) entry which is preliminary data.</text>
</comment>
<accession>A0A8T3BVJ5</accession>
<gene>
    <name evidence="1" type="ORF">KFK09_007541</name>
</gene>